<name>B0DNB2_LACBS</name>
<proteinExistence type="predicted"/>
<feature type="compositionally biased region" description="Acidic residues" evidence="1">
    <location>
        <begin position="475"/>
        <end position="501"/>
    </location>
</feature>
<reference evidence="2 3" key="1">
    <citation type="journal article" date="2008" name="Nature">
        <title>The genome of Laccaria bicolor provides insights into mycorrhizal symbiosis.</title>
        <authorList>
            <person name="Martin F."/>
            <person name="Aerts A."/>
            <person name="Ahren D."/>
            <person name="Brun A."/>
            <person name="Danchin E.G.J."/>
            <person name="Duchaussoy F."/>
            <person name="Gibon J."/>
            <person name="Kohler A."/>
            <person name="Lindquist E."/>
            <person name="Pereda V."/>
            <person name="Salamov A."/>
            <person name="Shapiro H.J."/>
            <person name="Wuyts J."/>
            <person name="Blaudez D."/>
            <person name="Buee M."/>
            <person name="Brokstein P."/>
            <person name="Canbaeck B."/>
            <person name="Cohen D."/>
            <person name="Courty P.E."/>
            <person name="Coutinho P.M."/>
            <person name="Delaruelle C."/>
            <person name="Detter J.C."/>
            <person name="Deveau A."/>
            <person name="DiFazio S."/>
            <person name="Duplessis S."/>
            <person name="Fraissinet-Tachet L."/>
            <person name="Lucic E."/>
            <person name="Frey-Klett P."/>
            <person name="Fourrey C."/>
            <person name="Feussner I."/>
            <person name="Gay G."/>
            <person name="Grimwood J."/>
            <person name="Hoegger P.J."/>
            <person name="Jain P."/>
            <person name="Kilaru S."/>
            <person name="Labbe J."/>
            <person name="Lin Y.C."/>
            <person name="Legue V."/>
            <person name="Le Tacon F."/>
            <person name="Marmeisse R."/>
            <person name="Melayah D."/>
            <person name="Montanini B."/>
            <person name="Muratet M."/>
            <person name="Nehls U."/>
            <person name="Niculita-Hirzel H."/>
            <person name="Oudot-Le Secq M.P."/>
            <person name="Peter M."/>
            <person name="Quesneville H."/>
            <person name="Rajashekar B."/>
            <person name="Reich M."/>
            <person name="Rouhier N."/>
            <person name="Schmutz J."/>
            <person name="Yin T."/>
            <person name="Chalot M."/>
            <person name="Henrissat B."/>
            <person name="Kuees U."/>
            <person name="Lucas S."/>
            <person name="Van de Peer Y."/>
            <person name="Podila G.K."/>
            <person name="Polle A."/>
            <person name="Pukkila P.J."/>
            <person name="Richardson P.M."/>
            <person name="Rouze P."/>
            <person name="Sanders I.R."/>
            <person name="Stajich J.E."/>
            <person name="Tunlid A."/>
            <person name="Tuskan G."/>
            <person name="Grigoriev I.V."/>
        </authorList>
    </citation>
    <scope>NUCLEOTIDE SEQUENCE [LARGE SCALE GENOMIC DNA]</scope>
    <source>
        <strain evidence="3">S238N-H82 / ATCC MYA-4686</strain>
    </source>
</reference>
<dbReference type="STRING" id="486041.B0DNB2"/>
<evidence type="ECO:0000256" key="1">
    <source>
        <dbReference type="SAM" id="MobiDB-lite"/>
    </source>
</evidence>
<dbReference type="AlphaFoldDB" id="B0DNB2"/>
<dbReference type="OrthoDB" id="3267098at2759"/>
<keyword evidence="3" id="KW-1185">Reference proteome</keyword>
<gene>
    <name evidence="2" type="ORF">LACBIDRAFT_331060</name>
</gene>
<dbReference type="InParanoid" id="B0DNB2"/>
<evidence type="ECO:0000313" key="2">
    <source>
        <dbReference type="EMBL" id="EDR03911.1"/>
    </source>
</evidence>
<evidence type="ECO:0000313" key="3">
    <source>
        <dbReference type="Proteomes" id="UP000001194"/>
    </source>
</evidence>
<dbReference type="RefSeq" id="XP_001885479.1">
    <property type="nucleotide sequence ID" value="XM_001885444.1"/>
</dbReference>
<protein>
    <submittedName>
        <fullName evidence="2">Predicted protein</fullName>
    </submittedName>
</protein>
<accession>B0DNB2</accession>
<dbReference type="HOGENOM" id="CLU_530032_0_0_1"/>
<dbReference type="GeneID" id="6081096"/>
<dbReference type="EMBL" id="DS547121">
    <property type="protein sequence ID" value="EDR03911.1"/>
    <property type="molecule type" value="Genomic_DNA"/>
</dbReference>
<organism evidence="3">
    <name type="scientific">Laccaria bicolor (strain S238N-H82 / ATCC MYA-4686)</name>
    <name type="common">Bicoloured deceiver</name>
    <name type="synonym">Laccaria laccata var. bicolor</name>
    <dbReference type="NCBI Taxonomy" id="486041"/>
    <lineage>
        <taxon>Eukaryota</taxon>
        <taxon>Fungi</taxon>
        <taxon>Dikarya</taxon>
        <taxon>Basidiomycota</taxon>
        <taxon>Agaricomycotina</taxon>
        <taxon>Agaricomycetes</taxon>
        <taxon>Agaricomycetidae</taxon>
        <taxon>Agaricales</taxon>
        <taxon>Agaricineae</taxon>
        <taxon>Hydnangiaceae</taxon>
        <taxon>Laccaria</taxon>
    </lineage>
</organism>
<feature type="region of interest" description="Disordered" evidence="1">
    <location>
        <begin position="464"/>
        <end position="514"/>
    </location>
</feature>
<dbReference type="Proteomes" id="UP000001194">
    <property type="component" value="Unassembled WGS sequence"/>
</dbReference>
<sequence length="514" mass="57919">MDTPANTYRCGRSFYQTNNFNNHLRSYEVVKSRVSRGLTKAKELWEARKKQRNQKAAAEDRDWAPLHDGLQTSLGMAESSRNSALHVVGHDAAVSEAEGVASSSDLPIALRKGIRKDIPQPARYRDILPCPPPPCRPKTLENPWTTVFCWGQEPDKASLLNRQKLFWPYTSFLLGDWYWNDGTQKTQTGFQNLVRIIADPEFVPADVLRNKWDRINAADAADEGWTVLQIKITVPFHAGSTHPGPKVYEGVHLYHRSLVMVMKERVSDPHYFCHFHVEPYRLLWQQLAGIVNAIQIGTATPDYAPQRFDFLWVRWFSKVTAGSWKKHRLECISFPPMANDCSFGFLDPNDVVRACHIVPAFSSGARHPGSQGLSLCARDSADFCQYYVGRFVDRDMLMRYHVGLGIGHVGVGNILHSHVAGNNDAAELSSGDLQGNIMDIDPQHQEIVFRRSKSRDNLSGQELFDQPLHDHNESSTEDDDDLDESGSEDHDDTPQAEDSDPGSESLGSESEYDD</sequence>
<dbReference type="KEGG" id="lbc:LACBIDRAFT_331060"/>